<dbReference type="InterPro" id="IPR020846">
    <property type="entry name" value="MFS_dom"/>
</dbReference>
<accession>A0AB34JC76</accession>
<evidence type="ECO:0000313" key="10">
    <source>
        <dbReference type="Proteomes" id="UP001515480"/>
    </source>
</evidence>
<organism evidence="9 10">
    <name type="scientific">Prymnesium parvum</name>
    <name type="common">Toxic golden alga</name>
    <dbReference type="NCBI Taxonomy" id="97485"/>
    <lineage>
        <taxon>Eukaryota</taxon>
        <taxon>Haptista</taxon>
        <taxon>Haptophyta</taxon>
        <taxon>Prymnesiophyceae</taxon>
        <taxon>Prymnesiales</taxon>
        <taxon>Prymnesiaceae</taxon>
        <taxon>Prymnesium</taxon>
    </lineage>
</organism>
<dbReference type="Gene3D" id="1.20.1250.20">
    <property type="entry name" value="MFS general substrate transporter like domains"/>
    <property type="match status" value="1"/>
</dbReference>
<dbReference type="GO" id="GO:0016020">
    <property type="term" value="C:membrane"/>
    <property type="evidence" value="ECO:0007669"/>
    <property type="project" value="UniProtKB-SubCell"/>
</dbReference>
<feature type="domain" description="Major facilitator superfamily (MFS) profile" evidence="8">
    <location>
        <begin position="45"/>
        <end position="472"/>
    </location>
</feature>
<feature type="transmembrane region" description="Helical" evidence="7">
    <location>
        <begin position="42"/>
        <end position="67"/>
    </location>
</feature>
<comment type="subcellular location">
    <subcellularLocation>
        <location evidence="1">Membrane</location>
        <topology evidence="1">Multi-pass membrane protein</topology>
    </subcellularLocation>
</comment>
<feature type="region of interest" description="Disordered" evidence="6">
    <location>
        <begin position="1"/>
        <end position="23"/>
    </location>
</feature>
<evidence type="ECO:0000256" key="2">
    <source>
        <dbReference type="ARBA" id="ARBA00022448"/>
    </source>
</evidence>
<keyword evidence="10" id="KW-1185">Reference proteome</keyword>
<keyword evidence="3 7" id="KW-0812">Transmembrane</keyword>
<feature type="transmembrane region" description="Helical" evidence="7">
    <location>
        <begin position="168"/>
        <end position="193"/>
    </location>
</feature>
<feature type="compositionally biased region" description="Low complexity" evidence="6">
    <location>
        <begin position="235"/>
        <end position="245"/>
    </location>
</feature>
<dbReference type="EMBL" id="JBGBPQ010000010">
    <property type="protein sequence ID" value="KAL1519161.1"/>
    <property type="molecule type" value="Genomic_DNA"/>
</dbReference>
<feature type="transmembrane region" description="Helical" evidence="7">
    <location>
        <begin position="325"/>
        <end position="346"/>
    </location>
</feature>
<keyword evidence="4 7" id="KW-1133">Transmembrane helix</keyword>
<proteinExistence type="predicted"/>
<comment type="caution">
    <text evidence="9">The sequence shown here is derived from an EMBL/GenBank/DDBJ whole genome shotgun (WGS) entry which is preliminary data.</text>
</comment>
<dbReference type="PANTHER" id="PTHR23504">
    <property type="entry name" value="MAJOR FACILITATOR SUPERFAMILY DOMAIN-CONTAINING PROTEIN 10"/>
    <property type="match status" value="1"/>
</dbReference>
<feature type="transmembrane region" description="Helical" evidence="7">
    <location>
        <begin position="79"/>
        <end position="99"/>
    </location>
</feature>
<feature type="transmembrane region" description="Helical" evidence="7">
    <location>
        <begin position="384"/>
        <end position="407"/>
    </location>
</feature>
<feature type="transmembrane region" description="Helical" evidence="7">
    <location>
        <begin position="353"/>
        <end position="372"/>
    </location>
</feature>
<evidence type="ECO:0000313" key="9">
    <source>
        <dbReference type="EMBL" id="KAL1519161.1"/>
    </source>
</evidence>
<feature type="region of interest" description="Disordered" evidence="6">
    <location>
        <begin position="225"/>
        <end position="277"/>
    </location>
</feature>
<sequence>MELSSTSQRPVEPAVEEPGDEPTLDTPAVAISIAASPTSAKLLISISIAYLSVFIDMLGISIILPIVPFLAKEMNATSQQVGFIFAAYAGAQMISTPICGRASDKFGRRPIMIMSLAGSFGGFLLQGLAKSVGFFIFARFAAGVFGGSIPICQAFIADSIPQEKRAPYFAVQGVVITVAFTFGPGIGAGLAQFTMQTPMFVASGLAAFGLILAIFFFHPVAPPQPKPPSKKKEAASSSETDSLSLRSRRAQAGAEEEEEETAGGGTSPETRARAESKATLKSHRPVIIILWLTSLVNWLAISVFIYILGIYLLDRFKWTSLEVGFVTMGGAATGIVMQLTVFVWLVKKIGRHGSAIVGSGCLAVGFVSLALLGKDLGEFRGAPLLVVGIFFSCTGQVIVSTAATSILSRYATPHTQGLILGVQQSFQALARTIGPILWTAIFDSYAPLPFWVAAALSFVGVGGFFVTLLFNRRLPEKKITVVDPSPPAESRVSQLDPEALVEEVKQLRRENALLRQRLGEAGLLDEDALEMMHSSTMMHNTKL</sequence>
<feature type="transmembrane region" description="Helical" evidence="7">
    <location>
        <begin position="199"/>
        <end position="221"/>
    </location>
</feature>
<evidence type="ECO:0000256" key="6">
    <source>
        <dbReference type="SAM" id="MobiDB-lite"/>
    </source>
</evidence>
<evidence type="ECO:0000256" key="7">
    <source>
        <dbReference type="SAM" id="Phobius"/>
    </source>
</evidence>
<dbReference type="InterPro" id="IPR011701">
    <property type="entry name" value="MFS"/>
</dbReference>
<evidence type="ECO:0000256" key="4">
    <source>
        <dbReference type="ARBA" id="ARBA00022989"/>
    </source>
</evidence>
<evidence type="ECO:0000256" key="3">
    <source>
        <dbReference type="ARBA" id="ARBA00022692"/>
    </source>
</evidence>
<dbReference type="InterPro" id="IPR001958">
    <property type="entry name" value="Tet-R_TetA/multi-R_MdtG-like"/>
</dbReference>
<dbReference type="SUPFAM" id="SSF103473">
    <property type="entry name" value="MFS general substrate transporter"/>
    <property type="match status" value="1"/>
</dbReference>
<feature type="transmembrane region" description="Helical" evidence="7">
    <location>
        <begin position="286"/>
        <end position="313"/>
    </location>
</feature>
<dbReference type="Proteomes" id="UP001515480">
    <property type="component" value="Unassembled WGS sequence"/>
</dbReference>
<keyword evidence="2" id="KW-0813">Transport</keyword>
<evidence type="ECO:0000256" key="1">
    <source>
        <dbReference type="ARBA" id="ARBA00004141"/>
    </source>
</evidence>
<dbReference type="PROSITE" id="PS50850">
    <property type="entry name" value="MFS"/>
    <property type="match status" value="1"/>
</dbReference>
<gene>
    <name evidence="9" type="ORF">AB1Y20_003421</name>
</gene>
<dbReference type="Pfam" id="PF07690">
    <property type="entry name" value="MFS_1"/>
    <property type="match status" value="1"/>
</dbReference>
<feature type="transmembrane region" description="Helical" evidence="7">
    <location>
        <begin position="451"/>
        <end position="470"/>
    </location>
</feature>
<name>A0AB34JC76_PRYPA</name>
<dbReference type="GO" id="GO:0022857">
    <property type="term" value="F:transmembrane transporter activity"/>
    <property type="evidence" value="ECO:0007669"/>
    <property type="project" value="InterPro"/>
</dbReference>
<feature type="compositionally biased region" description="Acidic residues" evidence="6">
    <location>
        <begin position="14"/>
        <end position="23"/>
    </location>
</feature>
<dbReference type="CDD" id="cd17330">
    <property type="entry name" value="MFS_SLC46_TetA_like"/>
    <property type="match status" value="1"/>
</dbReference>
<evidence type="ECO:0000256" key="5">
    <source>
        <dbReference type="ARBA" id="ARBA00023136"/>
    </source>
</evidence>
<dbReference type="InterPro" id="IPR036259">
    <property type="entry name" value="MFS_trans_sf"/>
</dbReference>
<dbReference type="AlphaFoldDB" id="A0AB34JC76"/>
<reference evidence="9 10" key="1">
    <citation type="journal article" date="2024" name="Science">
        <title>Giant polyketide synthase enzymes in the biosynthesis of giant marine polyether toxins.</title>
        <authorList>
            <person name="Fallon T.R."/>
            <person name="Shende V.V."/>
            <person name="Wierzbicki I.H."/>
            <person name="Pendleton A.L."/>
            <person name="Watervoot N.F."/>
            <person name="Auber R.P."/>
            <person name="Gonzalez D.J."/>
            <person name="Wisecaver J.H."/>
            <person name="Moore B.S."/>
        </authorList>
    </citation>
    <scope>NUCLEOTIDE SEQUENCE [LARGE SCALE GENOMIC DNA]</scope>
    <source>
        <strain evidence="9 10">12B1</strain>
    </source>
</reference>
<evidence type="ECO:0000259" key="8">
    <source>
        <dbReference type="PROSITE" id="PS50850"/>
    </source>
</evidence>
<dbReference type="PRINTS" id="PR01035">
    <property type="entry name" value="TCRTETA"/>
</dbReference>
<protein>
    <recommendedName>
        <fullName evidence="8">Major facilitator superfamily (MFS) profile domain-containing protein</fullName>
    </recommendedName>
</protein>
<feature type="transmembrane region" description="Helical" evidence="7">
    <location>
        <begin position="111"/>
        <end position="129"/>
    </location>
</feature>
<dbReference type="PANTHER" id="PTHR23504:SF15">
    <property type="entry name" value="MAJOR FACILITATOR SUPERFAMILY (MFS) PROFILE DOMAIN-CONTAINING PROTEIN"/>
    <property type="match status" value="1"/>
</dbReference>
<keyword evidence="5 7" id="KW-0472">Membrane</keyword>